<dbReference type="EC" id="3.1.11.6" evidence="6"/>
<organism evidence="7 8">
    <name type="scientific">Thermogemmatispora tikiterensis</name>
    <dbReference type="NCBI Taxonomy" id="1825093"/>
    <lineage>
        <taxon>Bacteria</taxon>
        <taxon>Bacillati</taxon>
        <taxon>Chloroflexota</taxon>
        <taxon>Ktedonobacteria</taxon>
        <taxon>Thermogemmatisporales</taxon>
        <taxon>Thermogemmatisporaceae</taxon>
        <taxon>Thermogemmatispora</taxon>
    </lineage>
</organism>
<dbReference type="GO" id="GO:0008855">
    <property type="term" value="F:exodeoxyribonuclease VII activity"/>
    <property type="evidence" value="ECO:0007669"/>
    <property type="project" value="UniProtKB-UniRule"/>
</dbReference>
<dbReference type="NCBIfam" id="TIGR01280">
    <property type="entry name" value="xseB"/>
    <property type="match status" value="1"/>
</dbReference>
<evidence type="ECO:0000256" key="3">
    <source>
        <dbReference type="ARBA" id="ARBA00022722"/>
    </source>
</evidence>
<dbReference type="GO" id="GO:0005829">
    <property type="term" value="C:cytosol"/>
    <property type="evidence" value="ECO:0007669"/>
    <property type="project" value="TreeGrafter"/>
</dbReference>
<dbReference type="GO" id="GO:0006308">
    <property type="term" value="P:DNA catabolic process"/>
    <property type="evidence" value="ECO:0007669"/>
    <property type="project" value="UniProtKB-UniRule"/>
</dbReference>
<comment type="similarity">
    <text evidence="1 6">Belongs to the XseB family.</text>
</comment>
<dbReference type="InterPro" id="IPR037004">
    <property type="entry name" value="Exonuc_VII_ssu_sf"/>
</dbReference>
<evidence type="ECO:0000313" key="7">
    <source>
        <dbReference type="EMBL" id="RAQ95116.1"/>
    </source>
</evidence>
<comment type="function">
    <text evidence="6">Bidirectionally degrades single-stranded DNA into large acid-insoluble oligonucleotides, which are then degraded further into small acid-soluble oligonucleotides.</text>
</comment>
<dbReference type="AlphaFoldDB" id="A0A328VBP5"/>
<comment type="catalytic activity">
    <reaction evidence="6">
        <text>Exonucleolytic cleavage in either 5'- to 3'- or 3'- to 5'-direction to yield nucleoside 5'-phosphates.</text>
        <dbReference type="EC" id="3.1.11.6"/>
    </reaction>
</comment>
<dbReference type="PANTHER" id="PTHR34137">
    <property type="entry name" value="EXODEOXYRIBONUCLEASE 7 SMALL SUBUNIT"/>
    <property type="match status" value="1"/>
</dbReference>
<sequence>MVRTMEELSFEEAFQQLEETVLTLQNGQLPLEKAIEHFERGMRLVHYCNDLLQRAELRVRQLTVDGQGMPVAQPLELSQLADEIE</sequence>
<evidence type="ECO:0000256" key="2">
    <source>
        <dbReference type="ARBA" id="ARBA00022490"/>
    </source>
</evidence>
<comment type="subunit">
    <text evidence="6">Heterooligomer composed of large and small subunits.</text>
</comment>
<dbReference type="Gene3D" id="1.10.287.1040">
    <property type="entry name" value="Exonuclease VII, small subunit"/>
    <property type="match status" value="1"/>
</dbReference>
<keyword evidence="4 6" id="KW-0378">Hydrolase</keyword>
<dbReference type="SUPFAM" id="SSF116842">
    <property type="entry name" value="XseB-like"/>
    <property type="match status" value="1"/>
</dbReference>
<comment type="subcellular location">
    <subcellularLocation>
        <location evidence="6">Cytoplasm</location>
    </subcellularLocation>
</comment>
<evidence type="ECO:0000256" key="1">
    <source>
        <dbReference type="ARBA" id="ARBA00009998"/>
    </source>
</evidence>
<gene>
    <name evidence="6" type="primary">xseB</name>
    <name evidence="7" type="ORF">A4R35_06180</name>
</gene>
<evidence type="ECO:0000256" key="6">
    <source>
        <dbReference type="HAMAP-Rule" id="MF_00337"/>
    </source>
</evidence>
<reference evidence="7 8" key="1">
    <citation type="submission" date="2016-08" db="EMBL/GenBank/DDBJ databases">
        <title>Analysis of Carbohydrate Active Enzymes in Thermogemmatispora T81 Reveals Carbohydrate Degradation Ability.</title>
        <authorList>
            <person name="Tomazini A."/>
            <person name="Lal S."/>
            <person name="Stott M."/>
            <person name="Henrissat B."/>
            <person name="Polikarpov I."/>
            <person name="Sparling R."/>
            <person name="Levin D.B."/>
        </authorList>
    </citation>
    <scope>NUCLEOTIDE SEQUENCE [LARGE SCALE GENOMIC DNA]</scope>
    <source>
        <strain evidence="7 8">T81</strain>
    </source>
</reference>
<proteinExistence type="inferred from homology"/>
<evidence type="ECO:0000256" key="5">
    <source>
        <dbReference type="ARBA" id="ARBA00022839"/>
    </source>
</evidence>
<dbReference type="Proteomes" id="UP000248706">
    <property type="component" value="Unassembled WGS sequence"/>
</dbReference>
<dbReference type="EMBL" id="MCIF01000002">
    <property type="protein sequence ID" value="RAQ95116.1"/>
    <property type="molecule type" value="Genomic_DNA"/>
</dbReference>
<protein>
    <recommendedName>
        <fullName evidence="6">Exodeoxyribonuclease 7 small subunit</fullName>
        <ecNumber evidence="6">3.1.11.6</ecNumber>
    </recommendedName>
    <alternativeName>
        <fullName evidence="6">Exodeoxyribonuclease VII small subunit</fullName>
        <shortName evidence="6">Exonuclease VII small subunit</shortName>
    </alternativeName>
</protein>
<keyword evidence="3 6" id="KW-0540">Nuclease</keyword>
<dbReference type="PANTHER" id="PTHR34137:SF1">
    <property type="entry name" value="EXODEOXYRIBONUCLEASE 7 SMALL SUBUNIT"/>
    <property type="match status" value="1"/>
</dbReference>
<dbReference type="InterPro" id="IPR003761">
    <property type="entry name" value="Exonuc_VII_S"/>
</dbReference>
<dbReference type="HAMAP" id="MF_00337">
    <property type="entry name" value="Exonuc_7_S"/>
    <property type="match status" value="1"/>
</dbReference>
<dbReference type="Pfam" id="PF02609">
    <property type="entry name" value="Exonuc_VII_S"/>
    <property type="match status" value="1"/>
</dbReference>
<accession>A0A328VBP5</accession>
<keyword evidence="8" id="KW-1185">Reference proteome</keyword>
<comment type="caution">
    <text evidence="7">The sequence shown here is derived from an EMBL/GenBank/DDBJ whole genome shotgun (WGS) entry which is preliminary data.</text>
</comment>
<name>A0A328VBP5_9CHLR</name>
<evidence type="ECO:0000256" key="4">
    <source>
        <dbReference type="ARBA" id="ARBA00022801"/>
    </source>
</evidence>
<keyword evidence="2 6" id="KW-0963">Cytoplasm</keyword>
<evidence type="ECO:0000313" key="8">
    <source>
        <dbReference type="Proteomes" id="UP000248706"/>
    </source>
</evidence>
<keyword evidence="5 6" id="KW-0269">Exonuclease</keyword>
<dbReference type="GO" id="GO:0009318">
    <property type="term" value="C:exodeoxyribonuclease VII complex"/>
    <property type="evidence" value="ECO:0007669"/>
    <property type="project" value="UniProtKB-UniRule"/>
</dbReference>